<keyword evidence="2" id="KW-1185">Reference proteome</keyword>
<dbReference type="InterPro" id="IPR027417">
    <property type="entry name" value="P-loop_NTPase"/>
</dbReference>
<dbReference type="GO" id="GO:0006261">
    <property type="term" value="P:DNA-templated DNA replication"/>
    <property type="evidence" value="ECO:0007669"/>
    <property type="project" value="TreeGrafter"/>
</dbReference>
<dbReference type="PANTHER" id="PTHR11669">
    <property type="entry name" value="REPLICATION FACTOR C / DNA POLYMERASE III GAMMA-TAU SUBUNIT"/>
    <property type="match status" value="1"/>
</dbReference>
<reference evidence="1 2" key="1">
    <citation type="journal article" date="2015" name="Genome Announc.">
        <title>Expanding the biotechnology potential of lactobacilli through comparative genomics of 213 strains and associated genera.</title>
        <authorList>
            <person name="Sun Z."/>
            <person name="Harris H.M."/>
            <person name="McCann A."/>
            <person name="Guo C."/>
            <person name="Argimon S."/>
            <person name="Zhang W."/>
            <person name="Yang X."/>
            <person name="Jeffery I.B."/>
            <person name="Cooney J.C."/>
            <person name="Kagawa T.F."/>
            <person name="Liu W."/>
            <person name="Song Y."/>
            <person name="Salvetti E."/>
            <person name="Wrobel A."/>
            <person name="Rasinkangas P."/>
            <person name="Parkhill J."/>
            <person name="Rea M.C."/>
            <person name="O'Sullivan O."/>
            <person name="Ritari J."/>
            <person name="Douillard F.P."/>
            <person name="Paul Ross R."/>
            <person name="Yang R."/>
            <person name="Briner A.E."/>
            <person name="Felis G.E."/>
            <person name="de Vos W.M."/>
            <person name="Barrangou R."/>
            <person name="Klaenhammer T.R."/>
            <person name="Caufield P.W."/>
            <person name="Cui Y."/>
            <person name="Zhang H."/>
            <person name="O'Toole P.W."/>
        </authorList>
    </citation>
    <scope>NUCLEOTIDE SEQUENCE [LARGE SCALE GENOMIC DNA]</scope>
    <source>
        <strain evidence="1 2">DSM 14500</strain>
    </source>
</reference>
<evidence type="ECO:0000313" key="2">
    <source>
        <dbReference type="Proteomes" id="UP000050872"/>
    </source>
</evidence>
<dbReference type="RefSeq" id="WP_057888789.1">
    <property type="nucleotide sequence ID" value="NZ_AZEZ01000099.1"/>
</dbReference>
<dbReference type="AlphaFoldDB" id="A0A0R1QPP4"/>
<protein>
    <submittedName>
        <fullName evidence="1">DNA polymerase III subunit delta</fullName>
    </submittedName>
</protein>
<dbReference type="PATRIC" id="fig|1423770.3.peg.1529"/>
<evidence type="ECO:0000313" key="1">
    <source>
        <dbReference type="EMBL" id="KRL42840.1"/>
    </source>
</evidence>
<dbReference type="InterPro" id="IPR050238">
    <property type="entry name" value="DNA_Rep/Repair_Clamp_Loader"/>
</dbReference>
<dbReference type="OrthoDB" id="9810148at2"/>
<name>A0A0R1QPP4_9LACO</name>
<dbReference type="Gene3D" id="3.40.50.300">
    <property type="entry name" value="P-loop containing nucleotide triphosphate hydrolases"/>
    <property type="match status" value="1"/>
</dbReference>
<accession>A0A0R1QPP4</accession>
<proteinExistence type="predicted"/>
<dbReference type="Proteomes" id="UP000050872">
    <property type="component" value="Unassembled WGS sequence"/>
</dbReference>
<sequence>MESLVEEQPKVVHEFQKAISANMLSHAYLIDSASSKIRHQMAIWLAQSQFCDNLKDGAPDQTCQKCQTIALGDNPDVLEVKTDKQSIGVDDIKFFKKEASMTATQGKRRILIIDEAEKMTNAASNNLLKTIEEPEGNLMMILLADSAKQMLPTIQSRVQIFHLSNKSNDDEIDSLVKLCFKAEQAQRALSVTDIKYLESIDGEKYQSLVVAITNWLKEVNNQKINCFIDVQTDIMPLIENKDQQHLLFDMLNQFFSDILSIRYNFEKSTLTSVDILNKKSIKRVVGMSDDLFTAEQMWKSNVSFQAILEDLSLKFVD</sequence>
<comment type="caution">
    <text evidence="1">The sequence shown here is derived from an EMBL/GenBank/DDBJ whole genome shotgun (WGS) entry which is preliminary data.</text>
</comment>
<organism evidence="1 2">
    <name type="scientific">Companilactobacillus mindensis DSM 14500</name>
    <dbReference type="NCBI Taxonomy" id="1423770"/>
    <lineage>
        <taxon>Bacteria</taxon>
        <taxon>Bacillati</taxon>
        <taxon>Bacillota</taxon>
        <taxon>Bacilli</taxon>
        <taxon>Lactobacillales</taxon>
        <taxon>Lactobacillaceae</taxon>
        <taxon>Companilactobacillus</taxon>
    </lineage>
</organism>
<gene>
    <name evidence="1" type="ORF">FD29_GL001491</name>
</gene>
<dbReference type="Pfam" id="PF13177">
    <property type="entry name" value="DNA_pol3_delta2"/>
    <property type="match status" value="1"/>
</dbReference>
<dbReference type="PANTHER" id="PTHR11669:SF8">
    <property type="entry name" value="DNA POLYMERASE III SUBUNIT DELTA"/>
    <property type="match status" value="1"/>
</dbReference>
<dbReference type="STRING" id="1423770.FD29_GL001491"/>
<dbReference type="EMBL" id="AZEZ01000099">
    <property type="protein sequence ID" value="KRL42840.1"/>
    <property type="molecule type" value="Genomic_DNA"/>
</dbReference>
<dbReference type="SUPFAM" id="SSF52540">
    <property type="entry name" value="P-loop containing nucleoside triphosphate hydrolases"/>
    <property type="match status" value="1"/>
</dbReference>